<organism evidence="2 3">
    <name type="scientific">Jannaschia ovalis</name>
    <dbReference type="NCBI Taxonomy" id="3038773"/>
    <lineage>
        <taxon>Bacteria</taxon>
        <taxon>Pseudomonadati</taxon>
        <taxon>Pseudomonadota</taxon>
        <taxon>Alphaproteobacteria</taxon>
        <taxon>Rhodobacterales</taxon>
        <taxon>Roseobacteraceae</taxon>
        <taxon>Jannaschia</taxon>
    </lineage>
</organism>
<accession>A0ABY8LFL5</accession>
<evidence type="ECO:0000313" key="2">
    <source>
        <dbReference type="EMBL" id="WGH79188.1"/>
    </source>
</evidence>
<dbReference type="Gene3D" id="2.30.30.40">
    <property type="entry name" value="SH3 Domains"/>
    <property type="match status" value="1"/>
</dbReference>
<keyword evidence="3" id="KW-1185">Reference proteome</keyword>
<protein>
    <submittedName>
        <fullName evidence="2">SH3 domain-containing protein</fullName>
    </submittedName>
</protein>
<evidence type="ECO:0000313" key="3">
    <source>
        <dbReference type="Proteomes" id="UP001243420"/>
    </source>
</evidence>
<sequence length="176" mass="17904">MTFTLAVALYAGFVIWGRPVDGLAEASTEAAPIETAAVDYDRPTILSVDAAEPAVTRAFVAPDPAVVAASAPAPTADFGRLRDIGEPLVVSLVDPGAPAPDAEAETTQPAGGPFLVVTGTVVNMRSGPSTANPVVDSLAEGTLTEPLGAPVDGWQEIRDVSTGLTGYMAARFLSPS</sequence>
<dbReference type="PROSITE" id="PS51781">
    <property type="entry name" value="SH3B"/>
    <property type="match status" value="1"/>
</dbReference>
<dbReference type="InterPro" id="IPR003646">
    <property type="entry name" value="SH3-like_bac-type"/>
</dbReference>
<feature type="domain" description="SH3b" evidence="1">
    <location>
        <begin position="112"/>
        <end position="176"/>
    </location>
</feature>
<reference evidence="2 3" key="1">
    <citation type="submission" date="2023-04" db="EMBL/GenBank/DDBJ databases">
        <title>Jannaschia ovalis sp. nov., a marine bacterium isolated from sea tidal flat.</title>
        <authorList>
            <person name="Kwon D.Y."/>
            <person name="Kim J.-J."/>
        </authorList>
    </citation>
    <scope>NUCLEOTIDE SEQUENCE [LARGE SCALE GENOMIC DNA]</scope>
    <source>
        <strain evidence="2 3">GRR-S6-38</strain>
    </source>
</reference>
<evidence type="ECO:0000259" key="1">
    <source>
        <dbReference type="PROSITE" id="PS51781"/>
    </source>
</evidence>
<gene>
    <name evidence="2" type="ORF">P8627_02685</name>
</gene>
<dbReference type="Proteomes" id="UP001243420">
    <property type="component" value="Chromosome"/>
</dbReference>
<dbReference type="EMBL" id="CP122537">
    <property type="protein sequence ID" value="WGH79188.1"/>
    <property type="molecule type" value="Genomic_DNA"/>
</dbReference>
<name>A0ABY8LFL5_9RHOB</name>
<dbReference type="RefSeq" id="WP_279965971.1">
    <property type="nucleotide sequence ID" value="NZ_CP122537.1"/>
</dbReference>
<dbReference type="Pfam" id="PF08239">
    <property type="entry name" value="SH3_3"/>
    <property type="match status" value="1"/>
</dbReference>
<proteinExistence type="predicted"/>